<reference evidence="2 3" key="1">
    <citation type="submission" date="2012-05" db="EMBL/GenBank/DDBJ databases">
        <title>Recombination and specialization in a pathogen metapopulation.</title>
        <authorList>
            <person name="Gardiner A."/>
            <person name="Kemen E."/>
            <person name="Schultz-Larsen T."/>
            <person name="MacLean D."/>
            <person name="Van Oosterhout C."/>
            <person name="Jones J.D.G."/>
        </authorList>
    </citation>
    <scope>NUCLEOTIDE SEQUENCE [LARGE SCALE GENOMIC DNA]</scope>
    <source>
        <strain evidence="2 3">Ac Nc2</strain>
    </source>
</reference>
<evidence type="ECO:0000313" key="3">
    <source>
        <dbReference type="Proteomes" id="UP000053237"/>
    </source>
</evidence>
<keyword evidence="3" id="KW-1185">Reference proteome</keyword>
<dbReference type="GO" id="GO:0003676">
    <property type="term" value="F:nucleic acid binding"/>
    <property type="evidence" value="ECO:0007669"/>
    <property type="project" value="InterPro"/>
</dbReference>
<gene>
    <name evidence="2" type="ORF">BN9_016670</name>
</gene>
<dbReference type="InterPro" id="IPR036875">
    <property type="entry name" value="Znf_CCHC_sf"/>
</dbReference>
<feature type="compositionally biased region" description="Basic residues" evidence="1">
    <location>
        <begin position="281"/>
        <end position="293"/>
    </location>
</feature>
<dbReference type="SUPFAM" id="SSF57756">
    <property type="entry name" value="Retrovirus zinc finger-like domains"/>
    <property type="match status" value="1"/>
</dbReference>
<feature type="region of interest" description="Disordered" evidence="1">
    <location>
        <begin position="232"/>
        <end position="293"/>
    </location>
</feature>
<feature type="compositionally biased region" description="Basic and acidic residues" evidence="1">
    <location>
        <begin position="251"/>
        <end position="262"/>
    </location>
</feature>
<dbReference type="AlphaFoldDB" id="A0A024G244"/>
<sequence length="293" mass="32737">MQNSLNASYSCLEVAESDVKSFAKLHGYAVSCARSKKSKTGEIRKVWLGCVHGGRYEKSGSGLRKTSTIKTGCTWKAVIQRVNDPEHPNLGYKWNLVVTNGEHHGHDTATDASAYTRNIALNSEQEKMVANMIKAGVSPRVILATLRQNDSGCLAVRKDIQNSKQKERNITLKGRRPIEALLDLQAPAPVGHVFENTIKSILRRHAEMDPHQQKQLQTALVGLIPAEDSEVDKPNKVRTCGRPLSGSQRSTRRDPFFFKDVEASQQPKRKCKNCKQEGHNKRTCLKPRRTSTE</sequence>
<name>A0A024G244_9STRA</name>
<accession>A0A024G244</accession>
<evidence type="ECO:0000313" key="2">
    <source>
        <dbReference type="EMBL" id="CCI40883.1"/>
    </source>
</evidence>
<organism evidence="2 3">
    <name type="scientific">Albugo candida</name>
    <dbReference type="NCBI Taxonomy" id="65357"/>
    <lineage>
        <taxon>Eukaryota</taxon>
        <taxon>Sar</taxon>
        <taxon>Stramenopiles</taxon>
        <taxon>Oomycota</taxon>
        <taxon>Peronosporomycetes</taxon>
        <taxon>Albuginales</taxon>
        <taxon>Albuginaceae</taxon>
        <taxon>Albugo</taxon>
    </lineage>
</organism>
<dbReference type="InParanoid" id="A0A024G244"/>
<comment type="caution">
    <text evidence="2">The sequence shown here is derived from an EMBL/GenBank/DDBJ whole genome shotgun (WGS) entry which is preliminary data.</text>
</comment>
<dbReference type="GO" id="GO:0008270">
    <property type="term" value="F:zinc ion binding"/>
    <property type="evidence" value="ECO:0007669"/>
    <property type="project" value="InterPro"/>
</dbReference>
<dbReference type="STRING" id="65357.A0A024G244"/>
<proteinExistence type="predicted"/>
<protein>
    <recommendedName>
        <fullName evidence="4">CCHC-type domain-containing protein</fullName>
    </recommendedName>
</protein>
<dbReference type="Proteomes" id="UP000053237">
    <property type="component" value="Unassembled WGS sequence"/>
</dbReference>
<dbReference type="EMBL" id="CAIX01000012">
    <property type="protein sequence ID" value="CCI40883.1"/>
    <property type="molecule type" value="Genomic_DNA"/>
</dbReference>
<dbReference type="PANTHER" id="PTHR31569">
    <property type="entry name" value="SWIM-TYPE DOMAIN-CONTAINING PROTEIN"/>
    <property type="match status" value="1"/>
</dbReference>
<dbReference type="OrthoDB" id="4359445at2759"/>
<dbReference type="PANTHER" id="PTHR31569:SF4">
    <property type="entry name" value="SWIM-TYPE DOMAIN-CONTAINING PROTEIN"/>
    <property type="match status" value="1"/>
</dbReference>
<evidence type="ECO:0000256" key="1">
    <source>
        <dbReference type="SAM" id="MobiDB-lite"/>
    </source>
</evidence>
<dbReference type="InterPro" id="IPR052579">
    <property type="entry name" value="Zinc_finger_SWIM"/>
</dbReference>
<evidence type="ECO:0008006" key="4">
    <source>
        <dbReference type="Google" id="ProtNLM"/>
    </source>
</evidence>